<proteinExistence type="predicted"/>
<accession>A0ABV9FIT8</accession>
<gene>
    <name evidence="2" type="ORF">ACFO3S_27035</name>
</gene>
<reference evidence="3" key="1">
    <citation type="journal article" date="2019" name="Int. J. Syst. Evol. Microbiol.">
        <title>The Global Catalogue of Microorganisms (GCM) 10K type strain sequencing project: providing services to taxonomists for standard genome sequencing and annotation.</title>
        <authorList>
            <consortium name="The Broad Institute Genomics Platform"/>
            <consortium name="The Broad Institute Genome Sequencing Center for Infectious Disease"/>
            <person name="Wu L."/>
            <person name="Ma J."/>
        </authorList>
    </citation>
    <scope>NUCLEOTIDE SEQUENCE [LARGE SCALE GENOMIC DNA]</scope>
    <source>
        <strain evidence="3">CCUG 49571</strain>
    </source>
</reference>
<keyword evidence="1" id="KW-0812">Transmembrane</keyword>
<dbReference type="PANTHER" id="PTHR35007:SF2">
    <property type="entry name" value="PILUS ASSEMBLE PROTEIN"/>
    <property type="match status" value="1"/>
</dbReference>
<name>A0ABV9FIT8_9BACL</name>
<evidence type="ECO:0000256" key="1">
    <source>
        <dbReference type="SAM" id="Phobius"/>
    </source>
</evidence>
<organism evidence="2 3">
    <name type="scientific">Cohnella hongkongensis</name>
    <dbReference type="NCBI Taxonomy" id="178337"/>
    <lineage>
        <taxon>Bacteria</taxon>
        <taxon>Bacillati</taxon>
        <taxon>Bacillota</taxon>
        <taxon>Bacilli</taxon>
        <taxon>Bacillales</taxon>
        <taxon>Paenibacillaceae</taxon>
        <taxon>Cohnella</taxon>
    </lineage>
</organism>
<dbReference type="Proteomes" id="UP001596028">
    <property type="component" value="Unassembled WGS sequence"/>
</dbReference>
<evidence type="ECO:0000313" key="3">
    <source>
        <dbReference type="Proteomes" id="UP001596028"/>
    </source>
</evidence>
<feature type="transmembrane region" description="Helical" evidence="1">
    <location>
        <begin position="6"/>
        <end position="29"/>
    </location>
</feature>
<protein>
    <submittedName>
        <fullName evidence="2">Type II secretion system F family protein</fullName>
    </submittedName>
</protein>
<feature type="transmembrane region" description="Helical" evidence="1">
    <location>
        <begin position="252"/>
        <end position="269"/>
    </location>
</feature>
<comment type="caution">
    <text evidence="2">The sequence shown here is derived from an EMBL/GenBank/DDBJ whole genome shotgun (WGS) entry which is preliminary data.</text>
</comment>
<feature type="transmembrane region" description="Helical" evidence="1">
    <location>
        <begin position="79"/>
        <end position="100"/>
    </location>
</feature>
<feature type="transmembrane region" description="Helical" evidence="1">
    <location>
        <begin position="289"/>
        <end position="307"/>
    </location>
</feature>
<keyword evidence="1" id="KW-0472">Membrane</keyword>
<evidence type="ECO:0000313" key="2">
    <source>
        <dbReference type="EMBL" id="MFC4601920.1"/>
    </source>
</evidence>
<keyword evidence="1" id="KW-1133">Transmembrane helix</keyword>
<dbReference type="RefSeq" id="WP_378102668.1">
    <property type="nucleotide sequence ID" value="NZ_JBHSEP010000033.1"/>
</dbReference>
<keyword evidence="3" id="KW-1185">Reference proteome</keyword>
<sequence>MIRLAVLALAALLFLLVSTSVYFGLMAWWSGQSRKRRLRGGREGRSVETVSAPRSGRWSRPYLHVSDLLLALGWRLKPAGFAACSLGMGLIGVVVGAAVFQSVRSVLTLLLMLSCMPYLALRMSLINRQMSTRLEFLPAVELFYQSYLVTGCRHIRIALQKTVEERRLPGEVQAVFDQLYRNLSVKGDDEGSLRRFSLSFGNMWAEYFGNILKIALEEGNNVSDNLQELISDMRKAQLANQVERHRMLEIRLANYTPVLFLAVFMGVNFKLNPAGSYQYYIVDAGGREMLLNAVLLLFGSFMMGLYLSRRKL</sequence>
<dbReference type="PANTHER" id="PTHR35007">
    <property type="entry name" value="INTEGRAL MEMBRANE PROTEIN-RELATED"/>
    <property type="match status" value="1"/>
</dbReference>
<feature type="transmembrane region" description="Helical" evidence="1">
    <location>
        <begin position="106"/>
        <end position="125"/>
    </location>
</feature>
<dbReference type="EMBL" id="JBHSEP010000033">
    <property type="protein sequence ID" value="MFC4601920.1"/>
    <property type="molecule type" value="Genomic_DNA"/>
</dbReference>